<accession>F4D188</accession>
<evidence type="ECO:0000313" key="3">
    <source>
        <dbReference type="EMBL" id="AEA27876.1"/>
    </source>
</evidence>
<dbReference type="EMBL" id="CP002593">
    <property type="protein sequence ID" value="AEA27876.1"/>
    <property type="molecule type" value="Genomic_DNA"/>
</dbReference>
<dbReference type="KEGG" id="pdx:Psed_5749"/>
<evidence type="ECO:0000256" key="2">
    <source>
        <dbReference type="SAM" id="Phobius"/>
    </source>
</evidence>
<keyword evidence="4" id="KW-1185">Reference proteome</keyword>
<keyword evidence="2" id="KW-0472">Membrane</keyword>
<feature type="transmembrane region" description="Helical" evidence="2">
    <location>
        <begin position="33"/>
        <end position="66"/>
    </location>
</feature>
<name>F4D188_PSEUX</name>
<proteinExistence type="predicted"/>
<protein>
    <submittedName>
        <fullName evidence="3">Uncharacterized protein</fullName>
    </submittedName>
</protein>
<gene>
    <name evidence="3" type="ordered locus">Psed_5749</name>
</gene>
<feature type="region of interest" description="Disordered" evidence="1">
    <location>
        <begin position="1"/>
        <end position="21"/>
    </location>
</feature>
<keyword evidence="2" id="KW-0812">Transmembrane</keyword>
<dbReference type="STRING" id="675635.Psed_5749"/>
<evidence type="ECO:0000313" key="4">
    <source>
        <dbReference type="Proteomes" id="UP000007809"/>
    </source>
</evidence>
<dbReference type="RefSeq" id="WP_013677775.1">
    <property type="nucleotide sequence ID" value="NC_015312.1"/>
</dbReference>
<sequence length="70" mass="7573">MTAVFAPPAPKHRLDRRAPRQSIQLRRRVRRSLAVRALSALVDTASLTTALVMPALCLIGMALIVIGAGR</sequence>
<dbReference type="HOGENOM" id="CLU_2754954_0_0_11"/>
<dbReference type="AlphaFoldDB" id="F4D188"/>
<evidence type="ECO:0000256" key="1">
    <source>
        <dbReference type="SAM" id="MobiDB-lite"/>
    </source>
</evidence>
<keyword evidence="2" id="KW-1133">Transmembrane helix</keyword>
<organism evidence="3 4">
    <name type="scientific">Pseudonocardia dioxanivorans (strain ATCC 55486 / DSM 44775 / JCM 13855 / CB1190)</name>
    <dbReference type="NCBI Taxonomy" id="675635"/>
    <lineage>
        <taxon>Bacteria</taxon>
        <taxon>Bacillati</taxon>
        <taxon>Actinomycetota</taxon>
        <taxon>Actinomycetes</taxon>
        <taxon>Pseudonocardiales</taxon>
        <taxon>Pseudonocardiaceae</taxon>
        <taxon>Pseudonocardia</taxon>
    </lineage>
</organism>
<dbReference type="Proteomes" id="UP000007809">
    <property type="component" value="Chromosome"/>
</dbReference>
<reference evidence="3 4" key="1">
    <citation type="journal article" date="2011" name="J. Bacteriol.">
        <title>Genome sequence of the 1,4-dioxane-degrading Pseudonocardia dioxanivorans strain CB1190.</title>
        <authorList>
            <person name="Sales C.M."/>
            <person name="Mahendra S."/>
            <person name="Grostern A."/>
            <person name="Parales R.E."/>
            <person name="Goodwin L.A."/>
            <person name="Woyke T."/>
            <person name="Nolan M."/>
            <person name="Lapidus A."/>
            <person name="Chertkov O."/>
            <person name="Ovchinnikova G."/>
            <person name="Sczyrba A."/>
            <person name="Alvarez-Cohen L."/>
        </authorList>
    </citation>
    <scope>NUCLEOTIDE SEQUENCE [LARGE SCALE GENOMIC DNA]</scope>
    <source>
        <strain evidence="4">ATCC 55486 / DSM 44775 / JCM 13855 / CB1190</strain>
    </source>
</reference>